<reference evidence="12 13" key="1">
    <citation type="submission" date="2017-08" db="EMBL/GenBank/DDBJ databases">
        <title>Burning lignite coal seam in the remote Altai Mountains harbors a hydrogen-driven thermophilic microbial community.</title>
        <authorList>
            <person name="Kadnikov V.V."/>
            <person name="Mardanov A.V."/>
            <person name="Ivasenko D."/>
            <person name="Beletsky A.V."/>
            <person name="Karnachuk O.V."/>
            <person name="Ravin N.V."/>
        </authorList>
    </citation>
    <scope>NUCLEOTIDE SEQUENCE [LARGE SCALE GENOMIC DNA]</scope>
    <source>
        <strain evidence="12">AL31</strain>
    </source>
</reference>
<dbReference type="Proteomes" id="UP000244016">
    <property type="component" value="Unassembled WGS sequence"/>
</dbReference>
<evidence type="ECO:0000256" key="3">
    <source>
        <dbReference type="ARBA" id="ARBA00013365"/>
    </source>
</evidence>
<gene>
    <name evidence="8" type="primary">sbcD</name>
    <name evidence="12" type="ORF">BLITH_0765</name>
</gene>
<protein>
    <recommendedName>
        <fullName evidence="3 8">Nuclease SbcCD subunit D</fullName>
    </recommendedName>
</protein>
<dbReference type="InterPro" id="IPR029052">
    <property type="entry name" value="Metallo-depent_PP-like"/>
</dbReference>
<dbReference type="EMBL" id="PEBW01000002">
    <property type="protein sequence ID" value="PTQ52586.1"/>
    <property type="molecule type" value="Genomic_DNA"/>
</dbReference>
<evidence type="ECO:0000313" key="13">
    <source>
        <dbReference type="Proteomes" id="UP000244016"/>
    </source>
</evidence>
<dbReference type="InterPro" id="IPR004843">
    <property type="entry name" value="Calcineurin-like_PHP"/>
</dbReference>
<evidence type="ECO:0000256" key="1">
    <source>
        <dbReference type="ARBA" id="ARBA00010555"/>
    </source>
</evidence>
<evidence type="ECO:0000259" key="10">
    <source>
        <dbReference type="Pfam" id="PF00149"/>
    </source>
</evidence>
<evidence type="ECO:0000256" key="8">
    <source>
        <dbReference type="RuleBase" id="RU363069"/>
    </source>
</evidence>
<dbReference type="InterPro" id="IPR026843">
    <property type="entry name" value="SbcD_C"/>
</dbReference>
<keyword evidence="4 8" id="KW-0540">Nuclease</keyword>
<sequence length="435" mass="47095">MRILHTADWHLGSTLEGRDRMEEQAAVLEEIVEIARGEDVDVVLIAGDVYDKYNPPAWAEALLYETLARLAEGGRQVVVLAGNHDSPERIAAAHPLARERGIHLVGHVPEAPLLLEARRPVRGSPARLAVLPVPYVSEARLREVIYAVEEGSGPDGTSAEGDPDGGPDRAQSESGPGAETEGEPRGGTSARRHAYAAKMRRIFECLLGSVPAGVPAVLAAHLFVLGGRTSDSERPIEVGGTYALAPHDFPPVAYVALGHLHRPQELPAPATGAYSGSPIALSFSEAGQGKRVVLVTWEGNPPTARLAWLPLQRGKPLVRHTLLGGAEDLLRYARSGADQKAWVEVVVHTPVPLDPEVVREVRRLHPGILLIRPVLPETTRESIPISADRPPEELFRRFYRERTGGKEADEELVRLFLELLAEGGDEDEGAREASL</sequence>
<evidence type="ECO:0000256" key="4">
    <source>
        <dbReference type="ARBA" id="ARBA00022722"/>
    </source>
</evidence>
<dbReference type="GO" id="GO:0004519">
    <property type="term" value="F:endonuclease activity"/>
    <property type="evidence" value="ECO:0007669"/>
    <property type="project" value="UniProtKB-KW"/>
</dbReference>
<evidence type="ECO:0000256" key="9">
    <source>
        <dbReference type="SAM" id="MobiDB-lite"/>
    </source>
</evidence>
<keyword evidence="8" id="KW-0235">DNA replication</keyword>
<evidence type="ECO:0000256" key="6">
    <source>
        <dbReference type="ARBA" id="ARBA00022839"/>
    </source>
</evidence>
<dbReference type="Pfam" id="PF12320">
    <property type="entry name" value="SbcD_C"/>
    <property type="match status" value="1"/>
</dbReference>
<keyword evidence="7 8" id="KW-0233">DNA recombination</keyword>
<feature type="domain" description="Calcineurin-like phosphoesterase" evidence="10">
    <location>
        <begin position="1"/>
        <end position="87"/>
    </location>
</feature>
<feature type="region of interest" description="Disordered" evidence="9">
    <location>
        <begin position="149"/>
        <end position="191"/>
    </location>
</feature>
<accession>A0A2T5G8T4</accession>
<dbReference type="PANTHER" id="PTHR30337:SF0">
    <property type="entry name" value="NUCLEASE SBCCD SUBUNIT D"/>
    <property type="match status" value="1"/>
</dbReference>
<name>A0A2T5G8T4_9BACL</name>
<dbReference type="InterPro" id="IPR004593">
    <property type="entry name" value="SbcD"/>
</dbReference>
<comment type="similarity">
    <text evidence="1 8">Belongs to the SbcD family.</text>
</comment>
<comment type="subunit">
    <text evidence="2 8">Heterodimer of SbcC and SbcD.</text>
</comment>
<comment type="function">
    <text evidence="8">SbcCD cleaves DNA hairpin structures. These structures can inhibit DNA replication and are intermediates in certain DNA recombination reactions. The complex acts as a 3'-&gt;5' double strand exonuclease that can open hairpins. It also has a 5' single-strand endonuclease activity.</text>
</comment>
<keyword evidence="5 8" id="KW-0378">Hydrolase</keyword>
<proteinExistence type="inferred from homology"/>
<evidence type="ECO:0000313" key="12">
    <source>
        <dbReference type="EMBL" id="PTQ52586.1"/>
    </source>
</evidence>
<feature type="domain" description="Nuclease SbcCD subunit D C-terminal" evidence="11">
    <location>
        <begin position="315"/>
        <end position="402"/>
    </location>
</feature>
<dbReference type="GO" id="GO:0006260">
    <property type="term" value="P:DNA replication"/>
    <property type="evidence" value="ECO:0007669"/>
    <property type="project" value="UniProtKB-KW"/>
</dbReference>
<dbReference type="CDD" id="cd00840">
    <property type="entry name" value="MPP_Mre11_N"/>
    <property type="match status" value="1"/>
</dbReference>
<dbReference type="Pfam" id="PF00149">
    <property type="entry name" value="Metallophos"/>
    <property type="match status" value="1"/>
</dbReference>
<keyword evidence="8" id="KW-0255">Endonuclease</keyword>
<dbReference type="InterPro" id="IPR050535">
    <property type="entry name" value="DNA_Repair-Maintenance_Comp"/>
</dbReference>
<evidence type="ECO:0000256" key="7">
    <source>
        <dbReference type="ARBA" id="ARBA00023172"/>
    </source>
</evidence>
<dbReference type="InterPro" id="IPR041796">
    <property type="entry name" value="Mre11_N"/>
</dbReference>
<dbReference type="NCBIfam" id="TIGR00619">
    <property type="entry name" value="sbcd"/>
    <property type="match status" value="1"/>
</dbReference>
<dbReference type="AlphaFoldDB" id="A0A2T5G8T4"/>
<dbReference type="Gene3D" id="3.60.21.10">
    <property type="match status" value="1"/>
</dbReference>
<organism evidence="12 13">
    <name type="scientific">Brockia lithotrophica</name>
    <dbReference type="NCBI Taxonomy" id="933949"/>
    <lineage>
        <taxon>Bacteria</taxon>
        <taxon>Bacillati</taxon>
        <taxon>Bacillota</taxon>
        <taxon>Bacilli</taxon>
        <taxon>Bacillales</taxon>
        <taxon>Bacillales Family X. Incertae Sedis</taxon>
        <taxon>Brockia</taxon>
    </lineage>
</organism>
<dbReference type="GO" id="GO:0006310">
    <property type="term" value="P:DNA recombination"/>
    <property type="evidence" value="ECO:0007669"/>
    <property type="project" value="UniProtKB-KW"/>
</dbReference>
<dbReference type="GO" id="GO:0008408">
    <property type="term" value="F:3'-5' exonuclease activity"/>
    <property type="evidence" value="ECO:0007669"/>
    <property type="project" value="InterPro"/>
</dbReference>
<evidence type="ECO:0000256" key="5">
    <source>
        <dbReference type="ARBA" id="ARBA00022801"/>
    </source>
</evidence>
<evidence type="ECO:0000259" key="11">
    <source>
        <dbReference type="Pfam" id="PF12320"/>
    </source>
</evidence>
<dbReference type="SUPFAM" id="SSF56300">
    <property type="entry name" value="Metallo-dependent phosphatases"/>
    <property type="match status" value="1"/>
</dbReference>
<evidence type="ECO:0000256" key="2">
    <source>
        <dbReference type="ARBA" id="ARBA00011322"/>
    </source>
</evidence>
<comment type="caution">
    <text evidence="12">The sequence shown here is derived from an EMBL/GenBank/DDBJ whole genome shotgun (WGS) entry which is preliminary data.</text>
</comment>
<keyword evidence="6 8" id="KW-0269">Exonuclease</keyword>
<dbReference type="PANTHER" id="PTHR30337">
    <property type="entry name" value="COMPONENT OF ATP-DEPENDENT DSDNA EXONUCLEASE"/>
    <property type="match status" value="1"/>
</dbReference>